<dbReference type="EMBL" id="JAVREH010000036">
    <property type="protein sequence ID" value="MDT0263342.1"/>
    <property type="molecule type" value="Genomic_DNA"/>
</dbReference>
<keyword evidence="1" id="KW-0812">Transmembrane</keyword>
<organism evidence="2 3">
    <name type="scientific">Jatrophihabitans lederbergiae</name>
    <dbReference type="NCBI Taxonomy" id="3075547"/>
    <lineage>
        <taxon>Bacteria</taxon>
        <taxon>Bacillati</taxon>
        <taxon>Actinomycetota</taxon>
        <taxon>Actinomycetes</taxon>
        <taxon>Jatrophihabitantales</taxon>
        <taxon>Jatrophihabitantaceae</taxon>
        <taxon>Jatrophihabitans</taxon>
    </lineage>
</organism>
<feature type="transmembrane region" description="Helical" evidence="1">
    <location>
        <begin position="12"/>
        <end position="32"/>
    </location>
</feature>
<keyword evidence="3" id="KW-1185">Reference proteome</keyword>
<keyword evidence="1" id="KW-1133">Transmembrane helix</keyword>
<keyword evidence="1" id="KW-0472">Membrane</keyword>
<dbReference type="Proteomes" id="UP001183176">
    <property type="component" value="Unassembled WGS sequence"/>
</dbReference>
<evidence type="ECO:0000256" key="1">
    <source>
        <dbReference type="SAM" id="Phobius"/>
    </source>
</evidence>
<proteinExistence type="predicted"/>
<name>A0ABU2JEB7_9ACTN</name>
<comment type="caution">
    <text evidence="2">The sequence shown here is derived from an EMBL/GenBank/DDBJ whole genome shotgun (WGS) entry which is preliminary data.</text>
</comment>
<accession>A0ABU2JEB7</accession>
<protein>
    <submittedName>
        <fullName evidence="2">Uncharacterized protein</fullName>
    </submittedName>
</protein>
<gene>
    <name evidence="2" type="ORF">RM423_18315</name>
</gene>
<sequence>MKSPFDTELIAVLAAINQAVPPSLTLDMLLALRGPTPRRPRRARRTYAAAAPTR</sequence>
<reference evidence="3" key="1">
    <citation type="submission" date="2023-07" db="EMBL/GenBank/DDBJ databases">
        <title>30 novel species of actinomycetes from the DSMZ collection.</title>
        <authorList>
            <person name="Nouioui I."/>
        </authorList>
    </citation>
    <scope>NUCLEOTIDE SEQUENCE [LARGE SCALE GENOMIC DNA]</scope>
    <source>
        <strain evidence="3">DSM 44399</strain>
    </source>
</reference>
<evidence type="ECO:0000313" key="2">
    <source>
        <dbReference type="EMBL" id="MDT0263342.1"/>
    </source>
</evidence>
<evidence type="ECO:0000313" key="3">
    <source>
        <dbReference type="Proteomes" id="UP001183176"/>
    </source>
</evidence>